<dbReference type="Proteomes" id="UP000366051">
    <property type="component" value="Chromosome"/>
</dbReference>
<proteinExistence type="predicted"/>
<dbReference type="KEGG" id="hcv:FTV88_2761"/>
<feature type="transmembrane region" description="Helical" evidence="1">
    <location>
        <begin position="12"/>
        <end position="38"/>
    </location>
</feature>
<evidence type="ECO:0000313" key="2">
    <source>
        <dbReference type="EMBL" id="QGG48850.1"/>
    </source>
</evidence>
<keyword evidence="1" id="KW-0812">Transmembrane</keyword>
<keyword evidence="3" id="KW-1185">Reference proteome</keyword>
<name>A0A5Q2N9A3_9FIRM</name>
<dbReference type="EMBL" id="CP045875">
    <property type="protein sequence ID" value="QGG48850.1"/>
    <property type="molecule type" value="Genomic_DNA"/>
</dbReference>
<protein>
    <submittedName>
        <fullName evidence="2">Uncharacterized protein</fullName>
    </submittedName>
</protein>
<gene>
    <name evidence="2" type="ORF">FTV88_2761</name>
</gene>
<reference evidence="3" key="1">
    <citation type="submission" date="2019-11" db="EMBL/GenBank/DDBJ databases">
        <title>Genome sequence of Heliorestis convoluta strain HH, an alkaliphilic and minimalistic phototrophic bacterium from a soda lake in Egypt.</title>
        <authorList>
            <person name="Dewey E.D."/>
            <person name="Stokes L.M."/>
            <person name="Burchell B.M."/>
            <person name="Shaffer K.N."/>
            <person name="Huntington A.M."/>
            <person name="Baker J.M."/>
            <person name="Nadendla S."/>
            <person name="Giglio M.G."/>
            <person name="Touchman J.W."/>
            <person name="Blankenship R.E."/>
            <person name="Madigan M.T."/>
            <person name="Sattley W.M."/>
        </authorList>
    </citation>
    <scope>NUCLEOTIDE SEQUENCE [LARGE SCALE GENOMIC DNA]</scope>
    <source>
        <strain evidence="3">HH</strain>
    </source>
</reference>
<organism evidence="2 3">
    <name type="scientific">Heliorestis convoluta</name>
    <dbReference type="NCBI Taxonomy" id="356322"/>
    <lineage>
        <taxon>Bacteria</taxon>
        <taxon>Bacillati</taxon>
        <taxon>Bacillota</taxon>
        <taxon>Clostridia</taxon>
        <taxon>Eubacteriales</taxon>
        <taxon>Heliobacteriaceae</taxon>
        <taxon>Heliorestis</taxon>
    </lineage>
</organism>
<dbReference type="AlphaFoldDB" id="A0A5Q2N9A3"/>
<sequence length="44" mass="5288">MVLFGFHLLVFYHIFFLFGMPVPEIFFLFLLLIVLTLCKSFLLF</sequence>
<accession>A0A5Q2N9A3</accession>
<keyword evidence="1" id="KW-0472">Membrane</keyword>
<keyword evidence="1" id="KW-1133">Transmembrane helix</keyword>
<evidence type="ECO:0000256" key="1">
    <source>
        <dbReference type="SAM" id="Phobius"/>
    </source>
</evidence>
<evidence type="ECO:0000313" key="3">
    <source>
        <dbReference type="Proteomes" id="UP000366051"/>
    </source>
</evidence>